<name>A0A0D9QR71_PLAFR</name>
<dbReference type="GeneID" id="24266261"/>
<keyword evidence="1" id="KW-0472">Membrane</keyword>
<dbReference type="Proteomes" id="UP000054561">
    <property type="component" value="Unassembled WGS sequence"/>
</dbReference>
<accession>A0A0D9QR71</accession>
<evidence type="ECO:0000313" key="3">
    <source>
        <dbReference type="Proteomes" id="UP000054561"/>
    </source>
</evidence>
<keyword evidence="1" id="KW-0812">Transmembrane</keyword>
<dbReference type="EMBL" id="KQ001652">
    <property type="protein sequence ID" value="KJP89287.1"/>
    <property type="molecule type" value="Genomic_DNA"/>
</dbReference>
<feature type="transmembrane region" description="Helical" evidence="1">
    <location>
        <begin position="40"/>
        <end position="60"/>
    </location>
</feature>
<reference evidence="2 3" key="1">
    <citation type="submission" date="2014-03" db="EMBL/GenBank/DDBJ databases">
        <title>The Genome Sequence of Plasmodium fragile nilgiri.</title>
        <authorList>
            <consortium name="The Broad Institute Genomics Platform"/>
            <consortium name="The Broad Institute Genome Sequencing Center for Infectious Disease"/>
            <person name="Neafsey D."/>
            <person name="Duraisingh M."/>
            <person name="Young S.K."/>
            <person name="Zeng Q."/>
            <person name="Gargeya S."/>
            <person name="Abouelleil A."/>
            <person name="Alvarado L."/>
            <person name="Chapman S.B."/>
            <person name="Gainer-Dewar J."/>
            <person name="Goldberg J."/>
            <person name="Griggs A."/>
            <person name="Gujja S."/>
            <person name="Hansen M."/>
            <person name="Howarth C."/>
            <person name="Imamovic A."/>
            <person name="Larimer J."/>
            <person name="Pearson M."/>
            <person name="Poon T.W."/>
            <person name="Priest M."/>
            <person name="Roberts A."/>
            <person name="Saif S."/>
            <person name="Shea T."/>
            <person name="Sykes S."/>
            <person name="Wortman J."/>
            <person name="Nusbaum C."/>
            <person name="Birren B."/>
        </authorList>
    </citation>
    <scope>NUCLEOTIDE SEQUENCE [LARGE SCALE GENOMIC DNA]</scope>
    <source>
        <strain evidence="3">nilgiri</strain>
    </source>
</reference>
<dbReference type="RefSeq" id="XP_012334014.1">
    <property type="nucleotide sequence ID" value="XM_012478591.1"/>
</dbReference>
<keyword evidence="3" id="KW-1185">Reference proteome</keyword>
<gene>
    <name evidence="2" type="ORF">AK88_00947</name>
</gene>
<evidence type="ECO:0000313" key="2">
    <source>
        <dbReference type="EMBL" id="KJP89287.1"/>
    </source>
</evidence>
<dbReference type="AlphaFoldDB" id="A0A0D9QR71"/>
<organism evidence="2 3">
    <name type="scientific">Plasmodium fragile</name>
    <dbReference type="NCBI Taxonomy" id="5857"/>
    <lineage>
        <taxon>Eukaryota</taxon>
        <taxon>Sar</taxon>
        <taxon>Alveolata</taxon>
        <taxon>Apicomplexa</taxon>
        <taxon>Aconoidasida</taxon>
        <taxon>Haemosporida</taxon>
        <taxon>Plasmodiidae</taxon>
        <taxon>Plasmodium</taxon>
        <taxon>Plasmodium (Plasmodium)</taxon>
    </lineage>
</organism>
<keyword evidence="1" id="KW-1133">Transmembrane helix</keyword>
<dbReference type="VEuPathDB" id="PlasmoDB:AK88_00947"/>
<sequence>MQAQAESIFAKTHILKAVKNGLNACFQESRNICQTDYRKMMNYGILILGIFFILDGRFIFAGNVRIRNITFNNTVNKEECMELLLSAQNRMNSKMDRRVNGVGSLSSSITYCVSFQ</sequence>
<protein>
    <submittedName>
        <fullName evidence="2">Uncharacterized protein</fullName>
    </submittedName>
</protein>
<evidence type="ECO:0000256" key="1">
    <source>
        <dbReference type="SAM" id="Phobius"/>
    </source>
</evidence>
<proteinExistence type="predicted"/>